<protein>
    <submittedName>
        <fullName evidence="1">Uncharacterized protein</fullName>
    </submittedName>
</protein>
<sequence length="59" mass="6840">MNDIPANGQALPEIEIDEFRARYPQLFSDPRVDEIYYDSGWRGLLFALRDTLQEHPTAS</sequence>
<organism evidence="1 2">
    <name type="scientific">Pseudomonas fluorescens</name>
    <dbReference type="NCBI Taxonomy" id="294"/>
    <lineage>
        <taxon>Bacteria</taxon>
        <taxon>Pseudomonadati</taxon>
        <taxon>Pseudomonadota</taxon>
        <taxon>Gammaproteobacteria</taxon>
        <taxon>Pseudomonadales</taxon>
        <taxon>Pseudomonadaceae</taxon>
        <taxon>Pseudomonas</taxon>
    </lineage>
</organism>
<dbReference type="Proteomes" id="UP000326067">
    <property type="component" value="Unassembled WGS sequence"/>
</dbReference>
<evidence type="ECO:0000313" key="1">
    <source>
        <dbReference type="EMBL" id="VVO62164.1"/>
    </source>
</evidence>
<accession>A0A5E7HDI3</accession>
<proteinExistence type="predicted"/>
<reference evidence="1 2" key="1">
    <citation type="submission" date="2019-09" db="EMBL/GenBank/DDBJ databases">
        <authorList>
            <person name="Chandra G."/>
            <person name="Truman W A."/>
        </authorList>
    </citation>
    <scope>NUCLEOTIDE SEQUENCE [LARGE SCALE GENOMIC DNA]</scope>
    <source>
        <strain evidence="1">PS847</strain>
    </source>
</reference>
<gene>
    <name evidence="1" type="ORF">PS847_00856</name>
</gene>
<dbReference type="AlphaFoldDB" id="A0A5E7HDI3"/>
<name>A0A5E7HDI3_PSEFL</name>
<dbReference type="EMBL" id="CABVIC010000001">
    <property type="protein sequence ID" value="VVO62164.1"/>
    <property type="molecule type" value="Genomic_DNA"/>
</dbReference>
<evidence type="ECO:0000313" key="2">
    <source>
        <dbReference type="Proteomes" id="UP000326067"/>
    </source>
</evidence>
<dbReference type="RefSeq" id="WP_150635256.1">
    <property type="nucleotide sequence ID" value="NZ_CABVIC010000001.1"/>
</dbReference>